<evidence type="ECO:0000313" key="2">
    <source>
        <dbReference type="EMBL" id="MCK8490408.1"/>
    </source>
</evidence>
<accession>A0ABT0HE22</accession>
<protein>
    <recommendedName>
        <fullName evidence="4">DUF3244 domain-containing protein</fullName>
    </recommendedName>
</protein>
<reference evidence="2 3" key="1">
    <citation type="submission" date="2022-04" db="EMBL/GenBank/DDBJ databases">
        <title>Spirosoma sp. strain RP8 genome sequencing and assembly.</title>
        <authorList>
            <person name="Jung Y."/>
        </authorList>
    </citation>
    <scope>NUCLEOTIDE SEQUENCE [LARGE SCALE GENOMIC DNA]</scope>
    <source>
        <strain evidence="2 3">RP8</strain>
    </source>
</reference>
<evidence type="ECO:0000256" key="1">
    <source>
        <dbReference type="SAM" id="SignalP"/>
    </source>
</evidence>
<sequence>MLLPMLHKLALSALISASTLSNPTTPKAFDASAFVTIDNHIRVSVVKTADTAIEVLLRNAENEVVYQQYIGRKDEKFALKLNVDQLTDGKYELEVKSNGTSFRKQLNLSTQPVRETSRVVAMH</sequence>
<keyword evidence="3" id="KW-1185">Reference proteome</keyword>
<name>A0ABT0HE22_9BACT</name>
<dbReference type="EMBL" id="JALPRF010000001">
    <property type="protein sequence ID" value="MCK8490408.1"/>
    <property type="molecule type" value="Genomic_DNA"/>
</dbReference>
<feature type="chain" id="PRO_5046152597" description="DUF3244 domain-containing protein" evidence="1">
    <location>
        <begin position="22"/>
        <end position="123"/>
    </location>
</feature>
<dbReference type="Proteomes" id="UP001202180">
    <property type="component" value="Unassembled WGS sequence"/>
</dbReference>
<proteinExistence type="predicted"/>
<gene>
    <name evidence="2" type="ORF">M0L20_01015</name>
</gene>
<feature type="signal peptide" evidence="1">
    <location>
        <begin position="1"/>
        <end position="21"/>
    </location>
</feature>
<keyword evidence="1" id="KW-0732">Signal</keyword>
<organism evidence="2 3">
    <name type="scientific">Spirosoma liriopis</name>
    <dbReference type="NCBI Taxonomy" id="2937440"/>
    <lineage>
        <taxon>Bacteria</taxon>
        <taxon>Pseudomonadati</taxon>
        <taxon>Bacteroidota</taxon>
        <taxon>Cytophagia</taxon>
        <taxon>Cytophagales</taxon>
        <taxon>Cytophagaceae</taxon>
        <taxon>Spirosoma</taxon>
    </lineage>
</organism>
<evidence type="ECO:0000313" key="3">
    <source>
        <dbReference type="Proteomes" id="UP001202180"/>
    </source>
</evidence>
<comment type="caution">
    <text evidence="2">The sequence shown here is derived from an EMBL/GenBank/DDBJ whole genome shotgun (WGS) entry which is preliminary data.</text>
</comment>
<dbReference type="RefSeq" id="WP_232558969.1">
    <property type="nucleotide sequence ID" value="NZ_JALPRF010000001.1"/>
</dbReference>
<evidence type="ECO:0008006" key="4">
    <source>
        <dbReference type="Google" id="ProtNLM"/>
    </source>
</evidence>